<dbReference type="EMBL" id="JAWDGP010005047">
    <property type="protein sequence ID" value="KAK3760023.1"/>
    <property type="molecule type" value="Genomic_DNA"/>
</dbReference>
<sequence>MSHLHSTSSLSTNITILLHVTKVPDFLPSLNTFRSTGTFDYGEEIMMAVVINKSIHTIFDVLAFESLPRWVPSIFTKASVIVPLYKPKQQSKLGSLKCNIVQNASTVLGLLCSVHLLFRCLGILDLNCIPSGQPVNALKYSCPLCDWSTRRHKLHVGNRCSLLPRDRWKGAHKRFHMRV</sequence>
<proteinExistence type="predicted"/>
<keyword evidence="2" id="KW-1185">Reference proteome</keyword>
<dbReference type="Proteomes" id="UP001283361">
    <property type="component" value="Unassembled WGS sequence"/>
</dbReference>
<comment type="caution">
    <text evidence="1">The sequence shown here is derived from an EMBL/GenBank/DDBJ whole genome shotgun (WGS) entry which is preliminary data.</text>
</comment>
<gene>
    <name evidence="1" type="ORF">RRG08_064696</name>
</gene>
<dbReference type="AlphaFoldDB" id="A0AAE0YZK9"/>
<evidence type="ECO:0000313" key="1">
    <source>
        <dbReference type="EMBL" id="KAK3760023.1"/>
    </source>
</evidence>
<protein>
    <submittedName>
        <fullName evidence="1">Uncharacterized protein</fullName>
    </submittedName>
</protein>
<accession>A0AAE0YZK9</accession>
<reference evidence="1" key="1">
    <citation type="journal article" date="2023" name="G3 (Bethesda)">
        <title>A reference genome for the long-term kleptoplast-retaining sea slug Elysia crispata morphotype clarki.</title>
        <authorList>
            <person name="Eastman K.E."/>
            <person name="Pendleton A.L."/>
            <person name="Shaikh M.A."/>
            <person name="Suttiyut T."/>
            <person name="Ogas R."/>
            <person name="Tomko P."/>
            <person name="Gavelis G."/>
            <person name="Widhalm J.R."/>
            <person name="Wisecaver J.H."/>
        </authorList>
    </citation>
    <scope>NUCLEOTIDE SEQUENCE</scope>
    <source>
        <strain evidence="1">ECLA1</strain>
    </source>
</reference>
<name>A0AAE0YZK9_9GAST</name>
<evidence type="ECO:0000313" key="2">
    <source>
        <dbReference type="Proteomes" id="UP001283361"/>
    </source>
</evidence>
<organism evidence="1 2">
    <name type="scientific">Elysia crispata</name>
    <name type="common">lettuce slug</name>
    <dbReference type="NCBI Taxonomy" id="231223"/>
    <lineage>
        <taxon>Eukaryota</taxon>
        <taxon>Metazoa</taxon>
        <taxon>Spiralia</taxon>
        <taxon>Lophotrochozoa</taxon>
        <taxon>Mollusca</taxon>
        <taxon>Gastropoda</taxon>
        <taxon>Heterobranchia</taxon>
        <taxon>Euthyneura</taxon>
        <taxon>Panpulmonata</taxon>
        <taxon>Sacoglossa</taxon>
        <taxon>Placobranchoidea</taxon>
        <taxon>Plakobranchidae</taxon>
        <taxon>Elysia</taxon>
    </lineage>
</organism>